<dbReference type="AlphaFoldDB" id="A0AAV9GX07"/>
<keyword evidence="4" id="KW-1185">Reference proteome</keyword>
<evidence type="ECO:0000313" key="3">
    <source>
        <dbReference type="EMBL" id="KAK4452890.1"/>
    </source>
</evidence>
<sequence length="91" mass="9706">MSTGRWSGVWISSWLFLGGCLGGCSGGGCLGGFLFLLVAAKVVNLRVLWDGIEDSSWCQFVGSWMAAWPSTSLTGRWYNSPAVLMPLQASG</sequence>
<dbReference type="PROSITE" id="PS51257">
    <property type="entry name" value="PROKAR_LIPOPROTEIN"/>
    <property type="match status" value="1"/>
</dbReference>
<dbReference type="EMBL" id="MU865922">
    <property type="protein sequence ID" value="KAK4452890.1"/>
    <property type="molecule type" value="Genomic_DNA"/>
</dbReference>
<reference evidence="3" key="2">
    <citation type="submission" date="2023-05" db="EMBL/GenBank/DDBJ databases">
        <authorList>
            <consortium name="Lawrence Berkeley National Laboratory"/>
            <person name="Steindorff A."/>
            <person name="Hensen N."/>
            <person name="Bonometti L."/>
            <person name="Westerberg I."/>
            <person name="Brannstrom I.O."/>
            <person name="Guillou S."/>
            <person name="Cros-Aarteil S."/>
            <person name="Calhoun S."/>
            <person name="Haridas S."/>
            <person name="Kuo A."/>
            <person name="Mondo S."/>
            <person name="Pangilinan J."/>
            <person name="Riley R."/>
            <person name="Labutti K."/>
            <person name="Andreopoulos B."/>
            <person name="Lipzen A."/>
            <person name="Chen C."/>
            <person name="Yanf M."/>
            <person name="Daum C."/>
            <person name="Ng V."/>
            <person name="Clum A."/>
            <person name="Ohm R."/>
            <person name="Martin F."/>
            <person name="Silar P."/>
            <person name="Natvig D."/>
            <person name="Lalanne C."/>
            <person name="Gautier V."/>
            <person name="Ament-Velasquez S.L."/>
            <person name="Kruys A."/>
            <person name="Hutchinson M.I."/>
            <person name="Powell A.J."/>
            <person name="Barry K."/>
            <person name="Miller A.N."/>
            <person name="Grigoriev I.V."/>
            <person name="Debuchy R."/>
            <person name="Gladieux P."/>
            <person name="Thoren M.H."/>
            <person name="Johannesson H."/>
        </authorList>
    </citation>
    <scope>NUCLEOTIDE SEQUENCE</scope>
    <source>
        <strain evidence="3">PSN243</strain>
    </source>
</reference>
<evidence type="ECO:0000313" key="4">
    <source>
        <dbReference type="Proteomes" id="UP001321760"/>
    </source>
</evidence>
<name>A0AAV9GX07_9PEZI</name>
<keyword evidence="1" id="KW-1133">Transmembrane helix</keyword>
<evidence type="ECO:0000256" key="2">
    <source>
        <dbReference type="SAM" id="SignalP"/>
    </source>
</evidence>
<comment type="caution">
    <text evidence="3">The sequence shown here is derived from an EMBL/GenBank/DDBJ whole genome shotgun (WGS) entry which is preliminary data.</text>
</comment>
<keyword evidence="1" id="KW-0812">Transmembrane</keyword>
<keyword evidence="1" id="KW-0472">Membrane</keyword>
<protein>
    <recommendedName>
        <fullName evidence="5">Secreted protein</fullName>
    </recommendedName>
</protein>
<evidence type="ECO:0008006" key="5">
    <source>
        <dbReference type="Google" id="ProtNLM"/>
    </source>
</evidence>
<accession>A0AAV9GX07</accession>
<keyword evidence="2" id="KW-0732">Signal</keyword>
<feature type="chain" id="PRO_5043508014" description="Secreted protein" evidence="2">
    <location>
        <begin position="23"/>
        <end position="91"/>
    </location>
</feature>
<gene>
    <name evidence="3" type="ORF">QBC34DRAFT_397285</name>
</gene>
<feature type="transmembrane region" description="Helical" evidence="1">
    <location>
        <begin position="14"/>
        <end position="39"/>
    </location>
</feature>
<proteinExistence type="predicted"/>
<dbReference type="Proteomes" id="UP001321760">
    <property type="component" value="Unassembled WGS sequence"/>
</dbReference>
<evidence type="ECO:0000256" key="1">
    <source>
        <dbReference type="SAM" id="Phobius"/>
    </source>
</evidence>
<organism evidence="3 4">
    <name type="scientific">Podospora aff. communis PSN243</name>
    <dbReference type="NCBI Taxonomy" id="3040156"/>
    <lineage>
        <taxon>Eukaryota</taxon>
        <taxon>Fungi</taxon>
        <taxon>Dikarya</taxon>
        <taxon>Ascomycota</taxon>
        <taxon>Pezizomycotina</taxon>
        <taxon>Sordariomycetes</taxon>
        <taxon>Sordariomycetidae</taxon>
        <taxon>Sordariales</taxon>
        <taxon>Podosporaceae</taxon>
        <taxon>Podospora</taxon>
    </lineage>
</organism>
<reference evidence="3" key="1">
    <citation type="journal article" date="2023" name="Mol. Phylogenet. Evol.">
        <title>Genome-scale phylogeny and comparative genomics of the fungal order Sordariales.</title>
        <authorList>
            <person name="Hensen N."/>
            <person name="Bonometti L."/>
            <person name="Westerberg I."/>
            <person name="Brannstrom I.O."/>
            <person name="Guillou S."/>
            <person name="Cros-Aarteil S."/>
            <person name="Calhoun S."/>
            <person name="Haridas S."/>
            <person name="Kuo A."/>
            <person name="Mondo S."/>
            <person name="Pangilinan J."/>
            <person name="Riley R."/>
            <person name="LaButti K."/>
            <person name="Andreopoulos B."/>
            <person name="Lipzen A."/>
            <person name="Chen C."/>
            <person name="Yan M."/>
            <person name="Daum C."/>
            <person name="Ng V."/>
            <person name="Clum A."/>
            <person name="Steindorff A."/>
            <person name="Ohm R.A."/>
            <person name="Martin F."/>
            <person name="Silar P."/>
            <person name="Natvig D.O."/>
            <person name="Lalanne C."/>
            <person name="Gautier V."/>
            <person name="Ament-Velasquez S.L."/>
            <person name="Kruys A."/>
            <person name="Hutchinson M.I."/>
            <person name="Powell A.J."/>
            <person name="Barry K."/>
            <person name="Miller A.N."/>
            <person name="Grigoriev I.V."/>
            <person name="Debuchy R."/>
            <person name="Gladieux P."/>
            <person name="Hiltunen Thoren M."/>
            <person name="Johannesson H."/>
        </authorList>
    </citation>
    <scope>NUCLEOTIDE SEQUENCE</scope>
    <source>
        <strain evidence="3">PSN243</strain>
    </source>
</reference>
<feature type="signal peptide" evidence="2">
    <location>
        <begin position="1"/>
        <end position="22"/>
    </location>
</feature>